<evidence type="ECO:0000259" key="14">
    <source>
        <dbReference type="Pfam" id="PF17755"/>
    </source>
</evidence>
<keyword evidence="9" id="KW-0862">Zinc</keyword>
<dbReference type="Gene3D" id="1.20.1580.10">
    <property type="entry name" value="ABC transporter ATPase like domain"/>
    <property type="match status" value="1"/>
</dbReference>
<keyword evidence="16" id="KW-1185">Reference proteome</keyword>
<dbReference type="Proteomes" id="UP001596108">
    <property type="component" value="Unassembled WGS sequence"/>
</dbReference>
<gene>
    <name evidence="15" type="ORF">ACFPQ4_08335</name>
</gene>
<keyword evidence="8" id="KW-0863">Zinc-finger</keyword>
<organism evidence="15 16">
    <name type="scientific">Cohnella yongneupensis</name>
    <dbReference type="NCBI Taxonomy" id="425006"/>
    <lineage>
        <taxon>Bacteria</taxon>
        <taxon>Bacillati</taxon>
        <taxon>Bacillota</taxon>
        <taxon>Bacilli</taxon>
        <taxon>Bacillales</taxon>
        <taxon>Paenibacillaceae</taxon>
        <taxon>Cohnella</taxon>
    </lineage>
</organism>
<keyword evidence="6" id="KW-0227">DNA damage</keyword>
<evidence type="ECO:0000256" key="9">
    <source>
        <dbReference type="ARBA" id="ARBA00022833"/>
    </source>
</evidence>
<evidence type="ECO:0000256" key="6">
    <source>
        <dbReference type="ARBA" id="ARBA00022763"/>
    </source>
</evidence>
<evidence type="ECO:0000256" key="13">
    <source>
        <dbReference type="ARBA" id="ARBA00023204"/>
    </source>
</evidence>
<evidence type="ECO:0000313" key="15">
    <source>
        <dbReference type="EMBL" id="MFC5529454.1"/>
    </source>
</evidence>
<dbReference type="RefSeq" id="WP_378111327.1">
    <property type="nucleotide sequence ID" value="NZ_JBHSNC010000024.1"/>
</dbReference>
<accession>A0ABW0QWV8</accession>
<keyword evidence="5" id="KW-0547">Nucleotide-binding</keyword>
<keyword evidence="13" id="KW-0234">DNA repair</keyword>
<comment type="subcellular location">
    <subcellularLocation>
        <location evidence="1">Cytoplasm</location>
    </subcellularLocation>
</comment>
<keyword evidence="7" id="KW-0228">DNA excision</keyword>
<evidence type="ECO:0000256" key="2">
    <source>
        <dbReference type="ARBA" id="ARBA00022490"/>
    </source>
</evidence>
<evidence type="ECO:0000256" key="3">
    <source>
        <dbReference type="ARBA" id="ARBA00022723"/>
    </source>
</evidence>
<keyword evidence="3" id="KW-0479">Metal-binding</keyword>
<evidence type="ECO:0000256" key="1">
    <source>
        <dbReference type="ARBA" id="ARBA00004496"/>
    </source>
</evidence>
<evidence type="ECO:0000256" key="11">
    <source>
        <dbReference type="ARBA" id="ARBA00022881"/>
    </source>
</evidence>
<sequence length="252" mass="27937">MKRIVFPYKPFNAKRTGALIGVITVVLETVRLLYATIAAYRGHRPFEACPACGDKEVATDIDPKRMIAPELSLKDGAVLLWAGSKCGPVEMIKQLANTIGINTARPLAEQDARFIDILLYGYDKEPITYAHKNKQSTGYYRGCVNDLRFMRDAGTTSKGNLRAIAYFSERIECPICGGTKLNPENAAVTIDGRNFAEASRLPVPELLRFVQRLPAALDEREFETSREAIEELEARLIYLQRIGLLALSPSGA</sequence>
<dbReference type="EMBL" id="JBHSNC010000024">
    <property type="protein sequence ID" value="MFC5529454.1"/>
    <property type="molecule type" value="Genomic_DNA"/>
</dbReference>
<dbReference type="InterPro" id="IPR041552">
    <property type="entry name" value="UvrA_DNA-bd"/>
</dbReference>
<keyword evidence="12" id="KW-0238">DNA-binding</keyword>
<evidence type="ECO:0000256" key="10">
    <source>
        <dbReference type="ARBA" id="ARBA00022840"/>
    </source>
</evidence>
<dbReference type="Gene3D" id="1.10.8.280">
    <property type="entry name" value="ABC transporter ATPase domain-like"/>
    <property type="match status" value="1"/>
</dbReference>
<dbReference type="PANTHER" id="PTHR43152">
    <property type="entry name" value="UVRABC SYSTEM PROTEIN A"/>
    <property type="match status" value="1"/>
</dbReference>
<keyword evidence="11" id="KW-0267">Excision nuclease</keyword>
<comment type="caution">
    <text evidence="15">The sequence shown here is derived from an EMBL/GenBank/DDBJ whole genome shotgun (WGS) entry which is preliminary data.</text>
</comment>
<reference evidence="16" key="1">
    <citation type="journal article" date="2019" name="Int. J. Syst. Evol. Microbiol.">
        <title>The Global Catalogue of Microorganisms (GCM) 10K type strain sequencing project: providing services to taxonomists for standard genome sequencing and annotation.</title>
        <authorList>
            <consortium name="The Broad Institute Genomics Platform"/>
            <consortium name="The Broad Institute Genome Sequencing Center for Infectious Disease"/>
            <person name="Wu L."/>
            <person name="Ma J."/>
        </authorList>
    </citation>
    <scope>NUCLEOTIDE SEQUENCE [LARGE SCALE GENOMIC DNA]</scope>
    <source>
        <strain evidence="16">CGMCC 1.18578</strain>
    </source>
</reference>
<dbReference type="PANTHER" id="PTHR43152:SF3">
    <property type="entry name" value="UVRABC SYSTEM PROTEIN A"/>
    <property type="match status" value="1"/>
</dbReference>
<dbReference type="Pfam" id="PF17755">
    <property type="entry name" value="UvrA_DNA-bind"/>
    <property type="match status" value="1"/>
</dbReference>
<evidence type="ECO:0000313" key="16">
    <source>
        <dbReference type="Proteomes" id="UP001596108"/>
    </source>
</evidence>
<feature type="domain" description="UvrA DNA-binding" evidence="14">
    <location>
        <begin position="62"/>
        <end position="140"/>
    </location>
</feature>
<keyword evidence="10" id="KW-0067">ATP-binding</keyword>
<keyword evidence="2" id="KW-0963">Cytoplasm</keyword>
<evidence type="ECO:0000256" key="8">
    <source>
        <dbReference type="ARBA" id="ARBA00022771"/>
    </source>
</evidence>
<protein>
    <recommendedName>
        <fullName evidence="14">UvrA DNA-binding domain-containing protein</fullName>
    </recommendedName>
</protein>
<evidence type="ECO:0000256" key="4">
    <source>
        <dbReference type="ARBA" id="ARBA00022737"/>
    </source>
</evidence>
<evidence type="ECO:0000256" key="5">
    <source>
        <dbReference type="ARBA" id="ARBA00022741"/>
    </source>
</evidence>
<proteinExistence type="predicted"/>
<evidence type="ECO:0000256" key="7">
    <source>
        <dbReference type="ARBA" id="ARBA00022769"/>
    </source>
</evidence>
<name>A0ABW0QWV8_9BACL</name>
<evidence type="ECO:0000256" key="12">
    <source>
        <dbReference type="ARBA" id="ARBA00023125"/>
    </source>
</evidence>
<keyword evidence="4" id="KW-0677">Repeat</keyword>